<feature type="signal peptide" evidence="1">
    <location>
        <begin position="1"/>
        <end position="27"/>
    </location>
</feature>
<proteinExistence type="predicted"/>
<reference evidence="2 3" key="1">
    <citation type="submission" date="2016-10" db="EMBL/GenBank/DDBJ databases">
        <authorList>
            <person name="de Groot N.N."/>
        </authorList>
    </citation>
    <scope>NUCLEOTIDE SEQUENCE [LARGE SCALE GENOMIC DNA]</scope>
    <source>
        <strain evidence="2 3">CGMCC 4.5739</strain>
    </source>
</reference>
<keyword evidence="3" id="KW-1185">Reference proteome</keyword>
<evidence type="ECO:0008006" key="4">
    <source>
        <dbReference type="Google" id="ProtNLM"/>
    </source>
</evidence>
<evidence type="ECO:0000313" key="2">
    <source>
        <dbReference type="EMBL" id="SFC41924.1"/>
    </source>
</evidence>
<sequence length="144" mass="15294">MKKIRYASVAALLALGLAAGSAGSAGAAPAGSERPGLRAGERALPGEVSAQRTFTTWATKVNVRHNNADWGACNTSPSVANCPDVQGRVNPGDYFEAWCQKEGSQTVGGNPYWVYVIMPSFEGWMASYYVDHPDNVLPDVAWCG</sequence>
<evidence type="ECO:0000313" key="3">
    <source>
        <dbReference type="Proteomes" id="UP000199207"/>
    </source>
</evidence>
<dbReference type="AlphaFoldDB" id="A0A1I1J088"/>
<name>A0A1I1J088_9ACTN</name>
<dbReference type="OrthoDB" id="4237758at2"/>
<evidence type="ECO:0000256" key="1">
    <source>
        <dbReference type="SAM" id="SignalP"/>
    </source>
</evidence>
<gene>
    <name evidence="2" type="ORF">SAMN05421773_103240</name>
</gene>
<dbReference type="RefSeq" id="WP_093838071.1">
    <property type="nucleotide sequence ID" value="NZ_FOLM01000003.1"/>
</dbReference>
<accession>A0A1I1J088</accession>
<organism evidence="2 3">
    <name type="scientific">Streptomyces aidingensis</name>
    <dbReference type="NCBI Taxonomy" id="910347"/>
    <lineage>
        <taxon>Bacteria</taxon>
        <taxon>Bacillati</taxon>
        <taxon>Actinomycetota</taxon>
        <taxon>Actinomycetes</taxon>
        <taxon>Kitasatosporales</taxon>
        <taxon>Streptomycetaceae</taxon>
        <taxon>Streptomyces</taxon>
    </lineage>
</organism>
<feature type="chain" id="PRO_5011458288" description="SH3 domain-containing protein" evidence="1">
    <location>
        <begin position="28"/>
        <end position="144"/>
    </location>
</feature>
<protein>
    <recommendedName>
        <fullName evidence="4">SH3 domain-containing protein</fullName>
    </recommendedName>
</protein>
<keyword evidence="1" id="KW-0732">Signal</keyword>
<dbReference type="Proteomes" id="UP000199207">
    <property type="component" value="Unassembled WGS sequence"/>
</dbReference>
<dbReference type="EMBL" id="FOLM01000003">
    <property type="protein sequence ID" value="SFC41924.1"/>
    <property type="molecule type" value="Genomic_DNA"/>
</dbReference>